<dbReference type="GO" id="GO:0004673">
    <property type="term" value="F:protein histidine kinase activity"/>
    <property type="evidence" value="ECO:0007669"/>
    <property type="project" value="UniProtKB-EC"/>
</dbReference>
<keyword evidence="7" id="KW-1133">Transmembrane helix</keyword>
<keyword evidence="7" id="KW-0472">Membrane</keyword>
<keyword evidence="6" id="KW-0067">ATP-binding</keyword>
<evidence type="ECO:0000313" key="10">
    <source>
        <dbReference type="Proteomes" id="UP001321047"/>
    </source>
</evidence>
<evidence type="ECO:0000256" key="7">
    <source>
        <dbReference type="SAM" id="Phobius"/>
    </source>
</evidence>
<evidence type="ECO:0000256" key="4">
    <source>
        <dbReference type="ARBA" id="ARBA00022741"/>
    </source>
</evidence>
<proteinExistence type="predicted"/>
<dbReference type="SUPFAM" id="SSF55874">
    <property type="entry name" value="ATPase domain of HSP90 chaperone/DNA topoisomerase II/histidine kinase"/>
    <property type="match status" value="1"/>
</dbReference>
<dbReference type="Gene3D" id="3.30.565.10">
    <property type="entry name" value="Histidine kinase-like ATPase, C-terminal domain"/>
    <property type="match status" value="1"/>
</dbReference>
<dbReference type="EMBL" id="JAOPJZ010000001">
    <property type="protein sequence ID" value="MCU4750415.1"/>
    <property type="molecule type" value="Genomic_DNA"/>
</dbReference>
<dbReference type="CDD" id="cd00075">
    <property type="entry name" value="HATPase"/>
    <property type="match status" value="1"/>
</dbReference>
<dbReference type="Proteomes" id="UP001321047">
    <property type="component" value="Unassembled WGS sequence"/>
</dbReference>
<dbReference type="EC" id="2.7.13.3" evidence="2"/>
<evidence type="ECO:0000256" key="6">
    <source>
        <dbReference type="ARBA" id="ARBA00022840"/>
    </source>
</evidence>
<comment type="catalytic activity">
    <reaction evidence="1">
        <text>ATP + protein L-histidine = ADP + protein N-phospho-L-histidine.</text>
        <dbReference type="EC" id="2.7.13.3"/>
    </reaction>
</comment>
<name>A0AAP3E4Y3_9EURY</name>
<feature type="transmembrane region" description="Helical" evidence="7">
    <location>
        <begin position="12"/>
        <end position="28"/>
    </location>
</feature>
<keyword evidence="5 9" id="KW-0418">Kinase</keyword>
<evidence type="ECO:0000256" key="5">
    <source>
        <dbReference type="ARBA" id="ARBA00022777"/>
    </source>
</evidence>
<dbReference type="InterPro" id="IPR003594">
    <property type="entry name" value="HATPase_dom"/>
</dbReference>
<dbReference type="PANTHER" id="PTHR44936">
    <property type="entry name" value="SENSOR PROTEIN CREC"/>
    <property type="match status" value="1"/>
</dbReference>
<dbReference type="GO" id="GO:0005524">
    <property type="term" value="F:ATP binding"/>
    <property type="evidence" value="ECO:0007669"/>
    <property type="project" value="UniProtKB-KW"/>
</dbReference>
<evidence type="ECO:0000313" key="9">
    <source>
        <dbReference type="EMBL" id="MCU4750415.1"/>
    </source>
</evidence>
<dbReference type="SMART" id="SM00387">
    <property type="entry name" value="HATPase_c"/>
    <property type="match status" value="1"/>
</dbReference>
<protein>
    <recommendedName>
        <fullName evidence="2">histidine kinase</fullName>
        <ecNumber evidence="2">2.7.13.3</ecNumber>
    </recommendedName>
</protein>
<evidence type="ECO:0000256" key="1">
    <source>
        <dbReference type="ARBA" id="ARBA00000085"/>
    </source>
</evidence>
<comment type="caution">
    <text evidence="9">The sequence shown here is derived from an EMBL/GenBank/DDBJ whole genome shotgun (WGS) entry which is preliminary data.</text>
</comment>
<reference evidence="9 10" key="1">
    <citation type="submission" date="2022-09" db="EMBL/GenBank/DDBJ databases">
        <title>Enrichment on poylsaccharides allowed isolation of novel metabolic and taxonomic groups of Haloarchaea.</title>
        <authorList>
            <person name="Sorokin D.Y."/>
            <person name="Elcheninov A.G."/>
            <person name="Khizhniak T.V."/>
            <person name="Kolganova T.V."/>
            <person name="Kublanov I.V."/>
        </authorList>
    </citation>
    <scope>NUCLEOTIDE SEQUENCE [LARGE SCALE GENOMIC DNA]</scope>
    <source>
        <strain evidence="9 10">AArc-curdl1</strain>
    </source>
</reference>
<accession>A0AAP3E4Y3</accession>
<feature type="domain" description="Histidine kinase" evidence="8">
    <location>
        <begin position="93"/>
        <end position="294"/>
    </location>
</feature>
<evidence type="ECO:0000259" key="8">
    <source>
        <dbReference type="PROSITE" id="PS50109"/>
    </source>
</evidence>
<organism evidence="9 10">
    <name type="scientific">Natronosalvus hydrolyticus</name>
    <dbReference type="NCBI Taxonomy" id="2979988"/>
    <lineage>
        <taxon>Archaea</taxon>
        <taxon>Methanobacteriati</taxon>
        <taxon>Methanobacteriota</taxon>
        <taxon>Stenosarchaea group</taxon>
        <taxon>Halobacteria</taxon>
        <taxon>Halobacteriales</taxon>
        <taxon>Natrialbaceae</taxon>
        <taxon>Natronosalvus</taxon>
    </lineage>
</organism>
<dbReference type="PANTHER" id="PTHR44936:SF10">
    <property type="entry name" value="SENSOR PROTEIN RSTB"/>
    <property type="match status" value="1"/>
</dbReference>
<keyword evidence="10" id="KW-1185">Reference proteome</keyword>
<dbReference type="PROSITE" id="PS50109">
    <property type="entry name" value="HIS_KIN"/>
    <property type="match status" value="1"/>
</dbReference>
<dbReference type="AlphaFoldDB" id="A0AAP3E4Y3"/>
<dbReference type="RefSeq" id="WP_342805178.1">
    <property type="nucleotide sequence ID" value="NZ_JAOPJZ010000001.1"/>
</dbReference>
<evidence type="ECO:0000256" key="3">
    <source>
        <dbReference type="ARBA" id="ARBA00022679"/>
    </source>
</evidence>
<keyword evidence="7" id="KW-0812">Transmembrane</keyword>
<gene>
    <name evidence="9" type="ORF">OB919_00220</name>
</gene>
<dbReference type="InterPro" id="IPR050980">
    <property type="entry name" value="2C_sensor_his_kinase"/>
</dbReference>
<dbReference type="Pfam" id="PF02518">
    <property type="entry name" value="HATPase_c"/>
    <property type="match status" value="1"/>
</dbReference>
<dbReference type="InterPro" id="IPR036890">
    <property type="entry name" value="HATPase_C_sf"/>
</dbReference>
<evidence type="ECO:0000256" key="2">
    <source>
        <dbReference type="ARBA" id="ARBA00012438"/>
    </source>
</evidence>
<dbReference type="InterPro" id="IPR005467">
    <property type="entry name" value="His_kinase_dom"/>
</dbReference>
<keyword evidence="3" id="KW-0808">Transferase</keyword>
<keyword evidence="4" id="KW-0547">Nucleotide-binding</keyword>
<feature type="transmembrane region" description="Helical" evidence="7">
    <location>
        <begin position="48"/>
        <end position="66"/>
    </location>
</feature>
<sequence length="294" mass="32776">MDRVDESRLTPIQIAGIYALCGSIWIVITDQLVEWLLPSVATMTYAQTVKGLLFVAGSAVLIYLLTRRSTRQLERTNRRLDLTLRHSSVLHRILRHNLRNSCNVIQGTADTLRTEESSDNSDALDRIDDEAAQLVSLSEKSRSLESVIGPERQRHVEHDLTVLLESRVEQYRERFPTATIEVNATPDVQLSAHPKFELAVDELLENALVHTDRGEPTVTCTLEVENGRITLEITDDGSGMPPIEQQAINTAAEDQLVHSDGLGLWLTKLLVLESGGRFEIASDGTRGTTIRTVF</sequence>